<feature type="transmembrane region" description="Helical" evidence="8">
    <location>
        <begin position="279"/>
        <end position="300"/>
    </location>
</feature>
<evidence type="ECO:0000259" key="9">
    <source>
        <dbReference type="Pfam" id="PF03176"/>
    </source>
</evidence>
<feature type="transmembrane region" description="Helical" evidence="8">
    <location>
        <begin position="584"/>
        <end position="604"/>
    </location>
</feature>
<comment type="subcellular location">
    <subcellularLocation>
        <location evidence="1">Cell membrane</location>
        <topology evidence="1">Multi-pass membrane protein</topology>
    </subcellularLocation>
</comment>
<evidence type="ECO:0000256" key="8">
    <source>
        <dbReference type="SAM" id="Phobius"/>
    </source>
</evidence>
<feature type="transmembrane region" description="Helical" evidence="8">
    <location>
        <begin position="546"/>
        <end position="564"/>
    </location>
</feature>
<feature type="region of interest" description="Disordered" evidence="7">
    <location>
        <begin position="704"/>
        <end position="723"/>
    </location>
</feature>
<feature type="domain" description="Membrane transport protein MMPL" evidence="9">
    <location>
        <begin position="395"/>
        <end position="700"/>
    </location>
</feature>
<feature type="transmembrane region" description="Helical" evidence="8">
    <location>
        <begin position="631"/>
        <end position="648"/>
    </location>
</feature>
<comment type="caution">
    <text evidence="10">The sequence shown here is derived from an EMBL/GenBank/DDBJ whole genome shotgun (WGS) entry which is preliminary data.</text>
</comment>
<keyword evidence="6 8" id="KW-0472">Membrane</keyword>
<protein>
    <recommendedName>
        <fullName evidence="9">Membrane transport protein MMPL domain-containing protein</fullName>
    </recommendedName>
</protein>
<keyword evidence="4 8" id="KW-0812">Transmembrane</keyword>
<feature type="transmembrane region" description="Helical" evidence="8">
    <location>
        <begin position="365"/>
        <end position="384"/>
    </location>
</feature>
<feature type="transmembrane region" description="Helical" evidence="8">
    <location>
        <begin position="306"/>
        <end position="330"/>
    </location>
</feature>
<dbReference type="SUPFAM" id="SSF82866">
    <property type="entry name" value="Multidrug efflux transporter AcrB transmembrane domain"/>
    <property type="match status" value="2"/>
</dbReference>
<name>A0A8J3FXB6_9PSEU</name>
<dbReference type="Proteomes" id="UP000637578">
    <property type="component" value="Unassembled WGS sequence"/>
</dbReference>
<feature type="domain" description="Membrane transport protein MMPL" evidence="9">
    <location>
        <begin position="46"/>
        <end position="367"/>
    </location>
</feature>
<feature type="transmembrane region" description="Helical" evidence="8">
    <location>
        <begin position="227"/>
        <end position="249"/>
    </location>
</feature>
<comment type="similarity">
    <text evidence="2">Belongs to the resistance-nodulation-cell division (RND) (TC 2.A.6) family. MmpL subfamily.</text>
</comment>
<evidence type="ECO:0000313" key="11">
    <source>
        <dbReference type="Proteomes" id="UP000637578"/>
    </source>
</evidence>
<dbReference type="Gene3D" id="1.20.1640.10">
    <property type="entry name" value="Multidrug efflux transporter AcrB transmembrane domain"/>
    <property type="match status" value="2"/>
</dbReference>
<reference evidence="10" key="1">
    <citation type="journal article" date="2014" name="Int. J. Syst. Evol. Microbiol.">
        <title>Complete genome sequence of Corynebacterium casei LMG S-19264T (=DSM 44701T), isolated from a smear-ripened cheese.</title>
        <authorList>
            <consortium name="US DOE Joint Genome Institute (JGI-PGF)"/>
            <person name="Walter F."/>
            <person name="Albersmeier A."/>
            <person name="Kalinowski J."/>
            <person name="Ruckert C."/>
        </authorList>
    </citation>
    <scope>NUCLEOTIDE SEQUENCE</scope>
    <source>
        <strain evidence="10">CGMCC 4.5737</strain>
    </source>
</reference>
<evidence type="ECO:0000256" key="1">
    <source>
        <dbReference type="ARBA" id="ARBA00004651"/>
    </source>
</evidence>
<evidence type="ECO:0000256" key="4">
    <source>
        <dbReference type="ARBA" id="ARBA00022692"/>
    </source>
</evidence>
<dbReference type="PANTHER" id="PTHR33406">
    <property type="entry name" value="MEMBRANE PROTEIN MJ1562-RELATED"/>
    <property type="match status" value="1"/>
</dbReference>
<gene>
    <name evidence="10" type="ORF">GCM10012275_41660</name>
</gene>
<evidence type="ECO:0000256" key="5">
    <source>
        <dbReference type="ARBA" id="ARBA00022989"/>
    </source>
</evidence>
<feature type="transmembrane region" description="Helical" evidence="8">
    <location>
        <begin position="519"/>
        <end position="539"/>
    </location>
</feature>
<dbReference type="AlphaFoldDB" id="A0A8J3FXB6"/>
<accession>A0A8J3FXB6</accession>
<dbReference type="InterPro" id="IPR004869">
    <property type="entry name" value="MMPL_dom"/>
</dbReference>
<evidence type="ECO:0000313" key="10">
    <source>
        <dbReference type="EMBL" id="GGM66878.1"/>
    </source>
</evidence>
<reference evidence="10" key="2">
    <citation type="submission" date="2020-09" db="EMBL/GenBank/DDBJ databases">
        <authorList>
            <person name="Sun Q."/>
            <person name="Zhou Y."/>
        </authorList>
    </citation>
    <scope>NUCLEOTIDE SEQUENCE</scope>
    <source>
        <strain evidence="10">CGMCC 4.5737</strain>
    </source>
</reference>
<keyword evidence="3" id="KW-1003">Cell membrane</keyword>
<dbReference type="RefSeq" id="WP_189060079.1">
    <property type="nucleotide sequence ID" value="NZ_BMMK01000021.1"/>
</dbReference>
<keyword evidence="5 8" id="KW-1133">Transmembrane helix</keyword>
<organism evidence="10 11">
    <name type="scientific">Longimycelium tulufanense</name>
    <dbReference type="NCBI Taxonomy" id="907463"/>
    <lineage>
        <taxon>Bacteria</taxon>
        <taxon>Bacillati</taxon>
        <taxon>Actinomycetota</taxon>
        <taxon>Actinomycetes</taxon>
        <taxon>Pseudonocardiales</taxon>
        <taxon>Pseudonocardiaceae</taxon>
        <taxon>Longimycelium</taxon>
    </lineage>
</organism>
<dbReference type="PANTHER" id="PTHR33406:SF11">
    <property type="entry name" value="MEMBRANE PROTEIN SCO6666-RELATED"/>
    <property type="match status" value="1"/>
</dbReference>
<dbReference type="EMBL" id="BMMK01000021">
    <property type="protein sequence ID" value="GGM66878.1"/>
    <property type="molecule type" value="Genomic_DNA"/>
</dbReference>
<dbReference type="InterPro" id="IPR050545">
    <property type="entry name" value="Mycobact_MmpL"/>
</dbReference>
<proteinExistence type="inferred from homology"/>
<evidence type="ECO:0000256" key="2">
    <source>
        <dbReference type="ARBA" id="ARBA00010157"/>
    </source>
</evidence>
<evidence type="ECO:0000256" key="3">
    <source>
        <dbReference type="ARBA" id="ARBA00022475"/>
    </source>
</evidence>
<keyword evidence="11" id="KW-1185">Reference proteome</keyword>
<sequence>MFAKWGSLVHRQRWLVLVTVLVLAVLGGVFGSGVFGHLGQGGYEDPNSEAVRASDTADAHLGRQTGDVVVVYTAPSGTVDDPALAKKINDRLNTLPADAVSRVVSYWNSGSPQLTDADKHRGLAVITLADGNDSNKLISNYEKIKDDLAVDGVPTQVGGVAPLSSTINEMSRTDLVRAEAISLPVTLVLLVVIFGGLVAASLPVLVGGLAILGSLGVLRLLTDFVDVNSFAVNVATLLGLGMAIDYGLFTVNRFREEMAEGRSVPDAVRRTVASAGRTVAFSASLLIIALAGLLLFPQSFLRSVGYGGVAAVSIAMLVSLTLLPALLGLLGKRVDSLGLPWRRNRVHTGEARGYRRLADAVMRRPVLVALPIFALLLTLGAPFLSVKFGEVTEKVLPTDNTVRQATEVINHDFPVAGNDGAQVVLRGTGGAQPGQEAVQRYAAELQKVPGVTEVQPGGAGGDVVVLKAALAGDPLGSGAKDAVTAIRDLPAPPDTEVMVGGLTARLGDSLAAIGDRLPLMIGLIVVATLVLMFLAFGSLVLPVKAVLMSALSLSATFGALVWVFQEGHGASWLHVTPGPLEAGIVVLMAAVVFGLSTDYEVFLLSRMVEARSRGGSTEDAVRTGLGRTGRVITAAALLLIVVTGAFAFSEISMMRFVGVGMILALALDATVVRMLLVPALVKLLGPANWWVPGPLRRLQQRLSLHEGEPAEGTSRDREPEPVG</sequence>
<evidence type="ECO:0000256" key="6">
    <source>
        <dbReference type="ARBA" id="ARBA00023136"/>
    </source>
</evidence>
<evidence type="ECO:0000256" key="7">
    <source>
        <dbReference type="SAM" id="MobiDB-lite"/>
    </source>
</evidence>
<feature type="transmembrane region" description="Helical" evidence="8">
    <location>
        <begin position="180"/>
        <end position="199"/>
    </location>
</feature>
<dbReference type="GO" id="GO:0005886">
    <property type="term" value="C:plasma membrane"/>
    <property type="evidence" value="ECO:0007669"/>
    <property type="project" value="UniProtKB-SubCell"/>
</dbReference>
<dbReference type="Pfam" id="PF03176">
    <property type="entry name" value="MMPL"/>
    <property type="match status" value="2"/>
</dbReference>